<organism evidence="2 3">
    <name type="scientific">Anaeromyces robustus</name>
    <dbReference type="NCBI Taxonomy" id="1754192"/>
    <lineage>
        <taxon>Eukaryota</taxon>
        <taxon>Fungi</taxon>
        <taxon>Fungi incertae sedis</taxon>
        <taxon>Chytridiomycota</taxon>
        <taxon>Chytridiomycota incertae sedis</taxon>
        <taxon>Neocallimastigomycetes</taxon>
        <taxon>Neocallimastigales</taxon>
        <taxon>Neocallimastigaceae</taxon>
        <taxon>Anaeromyces</taxon>
    </lineage>
</organism>
<gene>
    <name evidence="2" type="ORF">BCR32DRAFT_246957</name>
</gene>
<name>A0A1Y1WYZ6_9FUNG</name>
<sequence length="129" mass="15898">MYTIYFYLFNAKENNNISNMLKELNKINNENQQLKFETQIQDRKISNLENDLKQYKTENLNLKKELENKEKLCLTIIKEKKQKFENLEYLYSDSQFKLRNEQEENNNLKLYIKNLEKELEISKKWYKVL</sequence>
<proteinExistence type="predicted"/>
<dbReference type="OrthoDB" id="2162313at2759"/>
<reference evidence="2 3" key="1">
    <citation type="submission" date="2016-08" db="EMBL/GenBank/DDBJ databases">
        <title>A Parts List for Fungal Cellulosomes Revealed by Comparative Genomics.</title>
        <authorList>
            <consortium name="DOE Joint Genome Institute"/>
            <person name="Haitjema C.H."/>
            <person name="Gilmore S.P."/>
            <person name="Henske J.K."/>
            <person name="Solomon K.V."/>
            <person name="De Groot R."/>
            <person name="Kuo A."/>
            <person name="Mondo S.J."/>
            <person name="Salamov A.A."/>
            <person name="Labutti K."/>
            <person name="Zhao Z."/>
            <person name="Chiniquy J."/>
            <person name="Barry K."/>
            <person name="Brewer H.M."/>
            <person name="Purvine S.O."/>
            <person name="Wright A.T."/>
            <person name="Boxma B."/>
            <person name="Van Alen T."/>
            <person name="Hackstein J.H."/>
            <person name="Baker S.E."/>
            <person name="Grigoriev I.V."/>
            <person name="O'Malley M.A."/>
        </authorList>
    </citation>
    <scope>NUCLEOTIDE SEQUENCE [LARGE SCALE GENOMIC DNA]</scope>
    <source>
        <strain evidence="2 3">S4</strain>
    </source>
</reference>
<protein>
    <submittedName>
        <fullName evidence="2">Uncharacterized protein</fullName>
    </submittedName>
</protein>
<dbReference type="EMBL" id="MCFG01000200">
    <property type="protein sequence ID" value="ORX78723.1"/>
    <property type="molecule type" value="Genomic_DNA"/>
</dbReference>
<dbReference type="AlphaFoldDB" id="A0A1Y1WYZ6"/>
<keyword evidence="1" id="KW-0175">Coiled coil</keyword>
<dbReference type="Proteomes" id="UP000193944">
    <property type="component" value="Unassembled WGS sequence"/>
</dbReference>
<reference evidence="2 3" key="2">
    <citation type="submission" date="2016-08" db="EMBL/GenBank/DDBJ databases">
        <title>Pervasive Adenine N6-methylation of Active Genes in Fungi.</title>
        <authorList>
            <consortium name="DOE Joint Genome Institute"/>
            <person name="Mondo S.J."/>
            <person name="Dannebaum R.O."/>
            <person name="Kuo R.C."/>
            <person name="Labutti K."/>
            <person name="Haridas S."/>
            <person name="Kuo A."/>
            <person name="Salamov A."/>
            <person name="Ahrendt S.R."/>
            <person name="Lipzen A."/>
            <person name="Sullivan W."/>
            <person name="Andreopoulos W.B."/>
            <person name="Clum A."/>
            <person name="Lindquist E."/>
            <person name="Daum C."/>
            <person name="Ramamoorthy G.K."/>
            <person name="Gryganskyi A."/>
            <person name="Culley D."/>
            <person name="Magnuson J.K."/>
            <person name="James T.Y."/>
            <person name="O'Malley M.A."/>
            <person name="Stajich J.E."/>
            <person name="Spatafora J.W."/>
            <person name="Visel A."/>
            <person name="Grigoriev I.V."/>
        </authorList>
    </citation>
    <scope>NUCLEOTIDE SEQUENCE [LARGE SCALE GENOMIC DNA]</scope>
    <source>
        <strain evidence="2 3">S4</strain>
    </source>
</reference>
<accession>A0A1Y1WYZ6</accession>
<evidence type="ECO:0000256" key="1">
    <source>
        <dbReference type="SAM" id="Coils"/>
    </source>
</evidence>
<feature type="coiled-coil region" evidence="1">
    <location>
        <begin position="10"/>
        <end position="72"/>
    </location>
</feature>
<comment type="caution">
    <text evidence="2">The sequence shown here is derived from an EMBL/GenBank/DDBJ whole genome shotgun (WGS) entry which is preliminary data.</text>
</comment>
<evidence type="ECO:0000313" key="2">
    <source>
        <dbReference type="EMBL" id="ORX78723.1"/>
    </source>
</evidence>
<evidence type="ECO:0000313" key="3">
    <source>
        <dbReference type="Proteomes" id="UP000193944"/>
    </source>
</evidence>
<keyword evidence="3" id="KW-1185">Reference proteome</keyword>